<organism evidence="4 5">
    <name type="scientific">Geodermatophilus amargosae</name>
    <dbReference type="NCBI Taxonomy" id="1296565"/>
    <lineage>
        <taxon>Bacteria</taxon>
        <taxon>Bacillati</taxon>
        <taxon>Actinomycetota</taxon>
        <taxon>Actinomycetes</taxon>
        <taxon>Geodermatophilales</taxon>
        <taxon>Geodermatophilaceae</taxon>
        <taxon>Geodermatophilus</taxon>
    </lineage>
</organism>
<dbReference type="SUPFAM" id="SSF53756">
    <property type="entry name" value="UDP-Glycosyltransferase/glycogen phosphorylase"/>
    <property type="match status" value="1"/>
</dbReference>
<evidence type="ECO:0000313" key="5">
    <source>
        <dbReference type="Proteomes" id="UP000199546"/>
    </source>
</evidence>
<reference evidence="5" key="1">
    <citation type="submission" date="2016-10" db="EMBL/GenBank/DDBJ databases">
        <authorList>
            <person name="Varghese N."/>
            <person name="Submissions S."/>
        </authorList>
    </citation>
    <scope>NUCLEOTIDE SEQUENCE [LARGE SCALE GENOMIC DNA]</scope>
    <source>
        <strain evidence="5">DSM 46136</strain>
    </source>
</reference>
<dbReference type="EMBL" id="FPBA01000030">
    <property type="protein sequence ID" value="SFU05186.1"/>
    <property type="molecule type" value="Genomic_DNA"/>
</dbReference>
<proteinExistence type="predicted"/>
<evidence type="ECO:0000256" key="1">
    <source>
        <dbReference type="ARBA" id="ARBA00022676"/>
    </source>
</evidence>
<feature type="domain" description="Glycosyltransferase subfamily 4-like N-terminal" evidence="3">
    <location>
        <begin position="19"/>
        <end position="177"/>
    </location>
</feature>
<dbReference type="STRING" id="1296565.SAMN05660657_05112"/>
<protein>
    <submittedName>
        <fullName evidence="4">Glycosyltransferase involved in cell wall bisynthesis</fullName>
    </submittedName>
</protein>
<dbReference type="Proteomes" id="UP000199546">
    <property type="component" value="Unassembled WGS sequence"/>
</dbReference>
<dbReference type="RefSeq" id="WP_093584088.1">
    <property type="nucleotide sequence ID" value="NZ_FPBA01000030.1"/>
</dbReference>
<keyword evidence="1" id="KW-0328">Glycosyltransferase</keyword>
<gene>
    <name evidence="4" type="ORF">SAMN05660657_05112</name>
</gene>
<sequence>MSEPTPRTALFVLPGLQLGGAERHVVLLAQHLDQQRWRSRVVTFRDGPYGDELRASGIPVDLVPEPAGAGGVARTARAIRGLVRRHRPAVVSAQHFAADLPVRLALLQHRAMAGGRVPYVVWKHTYGHIGHRGRRERAVESVLGGLVSGYAAVCYTQVTYLRGQLGLPTQKMEVVQNSLPATTVGDGRAALAAVVPGGFPGPVAVVVGALRADKGHRDLLDAWRDVARQVPDASLVVVGDGPERRALEQVAAAPGLERVHFLGARVDAPLLAAGADVFVLASYNIECFPYAVLEAMAGGVPVVTTATGGLAEMVDHGVTGLLVPPMAPRALGEALVEVLGSPARAAELGAGGRRRLAEAFPFDRWISEVNELYDGWSAPSGRRT</sequence>
<evidence type="ECO:0000256" key="2">
    <source>
        <dbReference type="ARBA" id="ARBA00022679"/>
    </source>
</evidence>
<dbReference type="InterPro" id="IPR028098">
    <property type="entry name" value="Glyco_trans_4-like_N"/>
</dbReference>
<accession>A0A1I7D0R8</accession>
<dbReference type="AlphaFoldDB" id="A0A1I7D0R8"/>
<name>A0A1I7D0R8_9ACTN</name>
<dbReference type="GO" id="GO:0016757">
    <property type="term" value="F:glycosyltransferase activity"/>
    <property type="evidence" value="ECO:0007669"/>
    <property type="project" value="UniProtKB-KW"/>
</dbReference>
<dbReference type="Gene3D" id="3.40.50.2000">
    <property type="entry name" value="Glycogen Phosphorylase B"/>
    <property type="match status" value="2"/>
</dbReference>
<dbReference type="PANTHER" id="PTHR12526">
    <property type="entry name" value="GLYCOSYLTRANSFERASE"/>
    <property type="match status" value="1"/>
</dbReference>
<evidence type="ECO:0000313" key="4">
    <source>
        <dbReference type="EMBL" id="SFU05186.1"/>
    </source>
</evidence>
<keyword evidence="2 4" id="KW-0808">Transferase</keyword>
<dbReference type="OrthoDB" id="3632147at2"/>
<dbReference type="Pfam" id="PF13692">
    <property type="entry name" value="Glyco_trans_1_4"/>
    <property type="match status" value="1"/>
</dbReference>
<evidence type="ECO:0000259" key="3">
    <source>
        <dbReference type="Pfam" id="PF13439"/>
    </source>
</evidence>
<dbReference type="Pfam" id="PF13439">
    <property type="entry name" value="Glyco_transf_4"/>
    <property type="match status" value="1"/>
</dbReference>
<keyword evidence="5" id="KW-1185">Reference proteome</keyword>